<evidence type="ECO:0000256" key="8">
    <source>
        <dbReference type="RuleBase" id="RU003355"/>
    </source>
</evidence>
<protein>
    <submittedName>
        <fullName evidence="11">Subtilisin serine protease pr1c</fullName>
    </submittedName>
</protein>
<name>A0A6S6VAN1_9PLEO</name>
<dbReference type="InterPro" id="IPR050131">
    <property type="entry name" value="Peptidase_S8_subtilisin-like"/>
</dbReference>
<dbReference type="Pfam" id="PF06280">
    <property type="entry name" value="fn3_5"/>
    <property type="match status" value="1"/>
</dbReference>
<evidence type="ECO:0000313" key="12">
    <source>
        <dbReference type="Proteomes" id="UP000472372"/>
    </source>
</evidence>
<organism evidence="11 12">
    <name type="scientific">Pyrenophora teres f. teres</name>
    <dbReference type="NCBI Taxonomy" id="97479"/>
    <lineage>
        <taxon>Eukaryota</taxon>
        <taxon>Fungi</taxon>
        <taxon>Dikarya</taxon>
        <taxon>Ascomycota</taxon>
        <taxon>Pezizomycotina</taxon>
        <taxon>Dothideomycetes</taxon>
        <taxon>Pleosporomycetidae</taxon>
        <taxon>Pleosporales</taxon>
        <taxon>Pleosporineae</taxon>
        <taxon>Pleosporaceae</taxon>
        <taxon>Pyrenophora</taxon>
    </lineage>
</organism>
<dbReference type="SUPFAM" id="SSF52743">
    <property type="entry name" value="Subtilisin-like"/>
    <property type="match status" value="1"/>
</dbReference>
<keyword evidence="3" id="KW-0732">Signal</keyword>
<evidence type="ECO:0000256" key="6">
    <source>
        <dbReference type="PIRSR" id="PIRSR615500-1"/>
    </source>
</evidence>
<dbReference type="Gene3D" id="3.40.50.200">
    <property type="entry name" value="Peptidase S8/S53 domain"/>
    <property type="match status" value="2"/>
</dbReference>
<reference evidence="11" key="1">
    <citation type="submission" date="2021-02" db="EMBL/GenBank/DDBJ databases">
        <authorList>
            <person name="Syme A R."/>
            <person name="Syme A R."/>
            <person name="Moolhuijzen P."/>
        </authorList>
    </citation>
    <scope>NUCLEOTIDE SEQUENCE</scope>
    <source>
        <strain evidence="11">W1-1</strain>
    </source>
</reference>
<keyword evidence="5 7" id="KW-0720">Serine protease</keyword>
<dbReference type="Proteomes" id="UP000472372">
    <property type="component" value="Chromosome 1"/>
</dbReference>
<dbReference type="InterPro" id="IPR023827">
    <property type="entry name" value="Peptidase_S8_Asp-AS"/>
</dbReference>
<feature type="active site" description="Charge relay system" evidence="6 7">
    <location>
        <position position="175"/>
    </location>
</feature>
<evidence type="ECO:0000259" key="10">
    <source>
        <dbReference type="Pfam" id="PF06280"/>
    </source>
</evidence>
<evidence type="ECO:0000256" key="3">
    <source>
        <dbReference type="ARBA" id="ARBA00022729"/>
    </source>
</evidence>
<evidence type="ECO:0000256" key="1">
    <source>
        <dbReference type="ARBA" id="ARBA00011073"/>
    </source>
</evidence>
<evidence type="ECO:0000256" key="4">
    <source>
        <dbReference type="ARBA" id="ARBA00022801"/>
    </source>
</evidence>
<dbReference type="InterPro" id="IPR034187">
    <property type="entry name" value="Peptidases_S8_5"/>
</dbReference>
<feature type="domain" description="C5a peptidase/Subtilisin-like protease SBT2-like Fn3-like" evidence="10">
    <location>
        <begin position="646"/>
        <end position="768"/>
    </location>
</feature>
<proteinExistence type="inferred from homology"/>
<dbReference type="PANTHER" id="PTHR43806:SF66">
    <property type="entry name" value="SERIN ENDOPEPTIDASE"/>
    <property type="match status" value="1"/>
</dbReference>
<evidence type="ECO:0000256" key="7">
    <source>
        <dbReference type="PROSITE-ProRule" id="PRU01240"/>
    </source>
</evidence>
<dbReference type="InterPro" id="IPR010435">
    <property type="entry name" value="C5a/SBT2-like_Fn3"/>
</dbReference>
<accession>A0A6S6VAN1</accession>
<keyword evidence="2 7" id="KW-0645">Protease</keyword>
<dbReference type="PANTHER" id="PTHR43806">
    <property type="entry name" value="PEPTIDASE S8"/>
    <property type="match status" value="1"/>
</dbReference>
<keyword evidence="4 7" id="KW-0378">Hydrolase</keyword>
<dbReference type="GO" id="GO:0004252">
    <property type="term" value="F:serine-type endopeptidase activity"/>
    <property type="evidence" value="ECO:0007669"/>
    <property type="project" value="UniProtKB-UniRule"/>
</dbReference>
<dbReference type="EMBL" id="HG992977">
    <property type="protein sequence ID" value="CAE7000624.1"/>
    <property type="molecule type" value="Genomic_DNA"/>
</dbReference>
<gene>
    <name evidence="11" type="ORF">PTTW11_01110</name>
</gene>
<dbReference type="InterPro" id="IPR036852">
    <property type="entry name" value="Peptidase_S8/S53_dom_sf"/>
</dbReference>
<dbReference type="InterPro" id="IPR015500">
    <property type="entry name" value="Peptidase_S8_subtilisin-rel"/>
</dbReference>
<dbReference type="AlphaFoldDB" id="A0A6S6VAN1"/>
<dbReference type="InterPro" id="IPR023828">
    <property type="entry name" value="Peptidase_S8_Ser-AS"/>
</dbReference>
<dbReference type="GO" id="GO:0006508">
    <property type="term" value="P:proteolysis"/>
    <property type="evidence" value="ECO:0007669"/>
    <property type="project" value="UniProtKB-KW"/>
</dbReference>
<sequence>MLSSNFRVTAFLASLAVSTVAALNSSPQAPPNYLPRAYIVEFRDTDADKFSATCDAFYKNLTSCSIAADPRLDLNHELFLGASFRLGDGHDGEDTLNLIKSFSSVKQIWPVKVVSRPVTKVTEVPFGYGYTQSTPQHAHQKRGIQDAYIPHVMGGVDKLHAQNITGKGVFIGLIDSGVDFMHPVLGGGFGPGFKITAGEDIVGNAFTGFNTPIPGGKPVSNPVLFEKGVSWHHEHMLIYLMDCFGHGTLLSGIIGAKPNPFGFTGVAPDATLGMWKASGCNGDPSTDVVIRALNLAYEAGVDIISLSFGHESGWSEDVQSVAIQRISEKGIPVVVAAGNNGTVGLFDAEAPANSVGALAVTSTSNYVTPMLWNNVTYTTNGANPTSFGCLRSAIQNISFDDTPLPLYALDYNRNVSDTACTPLPDSTPDLGGYITLVQASTYLNRCNLGQQLKNLGAKGAKRVFFHLRNPKTLAPWVNSTTIAVVMIPQMEAQHFLDLLQAGKQVNATVTGAMYATNNNYTNKKQISEFSSWGPTYELFMKPEVAAPGRDIISTSPLNMGGYRVASGTSLSAPYIAGTIALLMQAKGKKFATPSEIYNLLTTTADPLQWIAPNSTFLAPVMQQGGGGVNAYKAAFTTTTVDARYIGLNDTAHFTSVHVINIKNMFKQAQTYTFDNLKAPTVYTFSNGSHWPDEYEPTQGRFLEFDHTSQASASIRFEPETLTVEAGSIGKLTMHFTPPKGLDASRLPLYNGYVAINGSSGDSLTVPYMGASANMIDQELFDKALDYPYLARSTNVSERLNGSDVFPLPIDYKLRNKNTSYPTVMCQFAMGSRVVTVDIASKAKNSTTIQLGNSTNDGDHMLGLLPDMPVLNQDRGEAFNYTWNGTLADGQTPVPAGTYRLIFRALKILGNQNDDADYEKWVSPYFDLKYY</sequence>
<dbReference type="Gene3D" id="3.50.30.30">
    <property type="match status" value="1"/>
</dbReference>
<feature type="domain" description="Peptidase S8/S53" evidence="9">
    <location>
        <begin position="166"/>
        <end position="607"/>
    </location>
</feature>
<evidence type="ECO:0000256" key="2">
    <source>
        <dbReference type="ARBA" id="ARBA00022670"/>
    </source>
</evidence>
<dbReference type="PRINTS" id="PR00723">
    <property type="entry name" value="SUBTILISIN"/>
</dbReference>
<feature type="active site" description="Charge relay system" evidence="6 7">
    <location>
        <position position="569"/>
    </location>
</feature>
<dbReference type="Pfam" id="PF00082">
    <property type="entry name" value="Peptidase_S8"/>
    <property type="match status" value="1"/>
</dbReference>
<evidence type="ECO:0000259" key="9">
    <source>
        <dbReference type="Pfam" id="PF00082"/>
    </source>
</evidence>
<evidence type="ECO:0000256" key="5">
    <source>
        <dbReference type="ARBA" id="ARBA00022825"/>
    </source>
</evidence>
<dbReference type="CDD" id="cd07489">
    <property type="entry name" value="Peptidases_S8_5"/>
    <property type="match status" value="1"/>
</dbReference>
<evidence type="ECO:0000313" key="11">
    <source>
        <dbReference type="EMBL" id="CAE7000624.1"/>
    </source>
</evidence>
<comment type="similarity">
    <text evidence="1 7 8">Belongs to the peptidase S8 family.</text>
</comment>
<dbReference type="GO" id="GO:0016020">
    <property type="term" value="C:membrane"/>
    <property type="evidence" value="ECO:0007669"/>
    <property type="project" value="InterPro"/>
</dbReference>
<dbReference type="PROSITE" id="PS00138">
    <property type="entry name" value="SUBTILASE_SER"/>
    <property type="match status" value="1"/>
</dbReference>
<feature type="active site" description="Charge relay system" evidence="6 7">
    <location>
        <position position="246"/>
    </location>
</feature>
<dbReference type="PROSITE" id="PS51892">
    <property type="entry name" value="SUBTILASE"/>
    <property type="match status" value="1"/>
</dbReference>
<dbReference type="PROSITE" id="PS00136">
    <property type="entry name" value="SUBTILASE_ASP"/>
    <property type="match status" value="1"/>
</dbReference>
<dbReference type="InterPro" id="IPR000209">
    <property type="entry name" value="Peptidase_S8/S53_dom"/>
</dbReference>